<gene>
    <name evidence="2" type="ORF">AMYX_20530</name>
</gene>
<dbReference type="AlphaFoldDB" id="A0A7I9VLM5"/>
<proteinExistence type="predicted"/>
<keyword evidence="3" id="KW-1185">Reference proteome</keyword>
<dbReference type="Proteomes" id="UP000503640">
    <property type="component" value="Unassembled WGS sequence"/>
</dbReference>
<feature type="region of interest" description="Disordered" evidence="1">
    <location>
        <begin position="67"/>
        <end position="116"/>
    </location>
</feature>
<name>A0A7I9VLM5_9BACT</name>
<feature type="compositionally biased region" description="Acidic residues" evidence="1">
    <location>
        <begin position="89"/>
        <end position="116"/>
    </location>
</feature>
<sequence length="116" mass="12731">MTLDLTCQACDTSFELDVAELLDEPRLQCPGCDARVPRATAEALSGALEELFGHVARLRPKFQLIAEVESDDLPPPFDRERPGRAAGEAGEDDDEGAGDDDEELEEDEPERDVDDE</sequence>
<dbReference type="RefSeq" id="WP_176064773.1">
    <property type="nucleotide sequence ID" value="NZ_BJTG01000004.1"/>
</dbReference>
<evidence type="ECO:0000313" key="3">
    <source>
        <dbReference type="Proteomes" id="UP000503640"/>
    </source>
</evidence>
<comment type="caution">
    <text evidence="2">The sequence shown here is derived from an EMBL/GenBank/DDBJ whole genome shotgun (WGS) entry which is preliminary data.</text>
</comment>
<dbReference type="EMBL" id="BJTG01000004">
    <property type="protein sequence ID" value="GEJ57312.1"/>
    <property type="molecule type" value="Genomic_DNA"/>
</dbReference>
<accession>A0A7I9VLM5</accession>
<reference evidence="3" key="1">
    <citation type="journal article" date="2020" name="Appl. Environ. Microbiol.">
        <title>Diazotrophic Anaeromyxobacter Isolates from Soils.</title>
        <authorList>
            <person name="Masuda Y."/>
            <person name="Yamanaka H."/>
            <person name="Xu Z.X."/>
            <person name="Shiratori Y."/>
            <person name="Aono T."/>
            <person name="Amachi S."/>
            <person name="Senoo K."/>
            <person name="Itoh H."/>
        </authorList>
    </citation>
    <scope>NUCLEOTIDE SEQUENCE [LARGE SCALE GENOMIC DNA]</scope>
    <source>
        <strain evidence="3">R267</strain>
    </source>
</reference>
<organism evidence="2 3">
    <name type="scientific">Anaeromyxobacter diazotrophicus</name>
    <dbReference type="NCBI Taxonomy" id="2590199"/>
    <lineage>
        <taxon>Bacteria</taxon>
        <taxon>Pseudomonadati</taxon>
        <taxon>Myxococcota</taxon>
        <taxon>Myxococcia</taxon>
        <taxon>Myxococcales</taxon>
        <taxon>Cystobacterineae</taxon>
        <taxon>Anaeromyxobacteraceae</taxon>
        <taxon>Anaeromyxobacter</taxon>
    </lineage>
</organism>
<evidence type="ECO:0000313" key="2">
    <source>
        <dbReference type="EMBL" id="GEJ57312.1"/>
    </source>
</evidence>
<evidence type="ECO:0000256" key="1">
    <source>
        <dbReference type="SAM" id="MobiDB-lite"/>
    </source>
</evidence>
<protein>
    <submittedName>
        <fullName evidence="2">Uncharacterized protein</fullName>
    </submittedName>
</protein>